<dbReference type="GO" id="GO:0030272">
    <property type="term" value="F:5-formyltetrahydrofolate cyclo-ligase activity"/>
    <property type="evidence" value="ECO:0007669"/>
    <property type="project" value="UniProtKB-EC"/>
</dbReference>
<comment type="caution">
    <text evidence="6">The sequence shown here is derived from an EMBL/GenBank/DDBJ whole genome shotgun (WGS) entry which is preliminary data.</text>
</comment>
<dbReference type="Pfam" id="PF01812">
    <property type="entry name" value="5-FTHF_cyc-lig"/>
    <property type="match status" value="1"/>
</dbReference>
<dbReference type="InterPro" id="IPR037171">
    <property type="entry name" value="NagB/RpiA_transferase-like"/>
</dbReference>
<feature type="binding site" evidence="4">
    <location>
        <position position="66"/>
    </location>
    <ligand>
        <name>substrate</name>
    </ligand>
</feature>
<organism evidence="6 7">
    <name type="scientific">Pararobbsia silviterrae</name>
    <dbReference type="NCBI Taxonomy" id="1792498"/>
    <lineage>
        <taxon>Bacteria</taxon>
        <taxon>Pseudomonadati</taxon>
        <taxon>Pseudomonadota</taxon>
        <taxon>Betaproteobacteria</taxon>
        <taxon>Burkholderiales</taxon>
        <taxon>Burkholderiaceae</taxon>
        <taxon>Pararobbsia</taxon>
    </lineage>
</organism>
<name>A0A494Y9Q5_9BURK</name>
<keyword evidence="7" id="KW-1185">Reference proteome</keyword>
<keyword evidence="5" id="KW-0479">Metal-binding</keyword>
<keyword evidence="5" id="KW-0460">Magnesium</keyword>
<sequence>MSVAHSIACDPAPAGSKTALRKALLASRQQLVHDPARDARFTDRIVDLLVERAPRCVAIYWPIAGEFDPRPAIERWLAIDTRAQSALPVVVERHAPMVFHAWRPGAPTRRGLFGIPVPEMPIDVEPDLLLIPCVGIDRARFRLGYGGGFYDRTLAAFEARGARRPIAVGVAFDVGRVDTLPREPHDVALDVGVSESGIW</sequence>
<evidence type="ECO:0000256" key="5">
    <source>
        <dbReference type="RuleBase" id="RU361279"/>
    </source>
</evidence>
<dbReference type="Proteomes" id="UP000270342">
    <property type="component" value="Unassembled WGS sequence"/>
</dbReference>
<accession>A0A494Y9Q5</accession>
<dbReference type="InterPro" id="IPR002698">
    <property type="entry name" value="FTHF_cligase"/>
</dbReference>
<dbReference type="NCBIfam" id="TIGR02727">
    <property type="entry name" value="MTHFS_bact"/>
    <property type="match status" value="1"/>
</dbReference>
<dbReference type="Gene3D" id="3.40.50.10420">
    <property type="entry name" value="NagB/RpiA/CoA transferase-like"/>
    <property type="match status" value="1"/>
</dbReference>
<keyword evidence="3 4" id="KW-0067">ATP-binding</keyword>
<protein>
    <recommendedName>
        <fullName evidence="5">5-formyltetrahydrofolate cyclo-ligase</fullName>
        <ecNumber evidence="5">6.3.3.2</ecNumber>
    </recommendedName>
</protein>
<reference evidence="6 7" key="1">
    <citation type="submission" date="2018-10" db="EMBL/GenBank/DDBJ databases">
        <title>Robbsia sp. DHC34, isolated from soil.</title>
        <authorList>
            <person name="Gao Z.-H."/>
            <person name="Qiu L.-H."/>
        </authorList>
    </citation>
    <scope>NUCLEOTIDE SEQUENCE [LARGE SCALE GENOMIC DNA]</scope>
    <source>
        <strain evidence="6 7">DHC34</strain>
    </source>
</reference>
<keyword evidence="2 4" id="KW-0547">Nucleotide-binding</keyword>
<keyword evidence="6" id="KW-0436">Ligase</keyword>
<dbReference type="GO" id="GO:0046872">
    <property type="term" value="F:metal ion binding"/>
    <property type="evidence" value="ECO:0007669"/>
    <property type="project" value="UniProtKB-KW"/>
</dbReference>
<dbReference type="PIRSF" id="PIRSF006806">
    <property type="entry name" value="FTHF_cligase"/>
    <property type="match status" value="1"/>
</dbReference>
<dbReference type="GO" id="GO:0035999">
    <property type="term" value="P:tetrahydrofolate interconversion"/>
    <property type="evidence" value="ECO:0007669"/>
    <property type="project" value="TreeGrafter"/>
</dbReference>
<dbReference type="SUPFAM" id="SSF100950">
    <property type="entry name" value="NagB/RpiA/CoA transferase-like"/>
    <property type="match status" value="1"/>
</dbReference>
<evidence type="ECO:0000256" key="2">
    <source>
        <dbReference type="ARBA" id="ARBA00022741"/>
    </source>
</evidence>
<dbReference type="AlphaFoldDB" id="A0A494Y9Q5"/>
<dbReference type="PANTHER" id="PTHR23407:SF1">
    <property type="entry name" value="5-FORMYLTETRAHYDROFOLATE CYCLO-LIGASE"/>
    <property type="match status" value="1"/>
</dbReference>
<evidence type="ECO:0000256" key="4">
    <source>
        <dbReference type="PIRSR" id="PIRSR006806-1"/>
    </source>
</evidence>
<evidence type="ECO:0000313" key="6">
    <source>
        <dbReference type="EMBL" id="RKP59364.1"/>
    </source>
</evidence>
<evidence type="ECO:0000256" key="1">
    <source>
        <dbReference type="ARBA" id="ARBA00010638"/>
    </source>
</evidence>
<dbReference type="EC" id="6.3.3.2" evidence="5"/>
<dbReference type="EMBL" id="RBZU01000001">
    <property type="protein sequence ID" value="RKP59364.1"/>
    <property type="molecule type" value="Genomic_DNA"/>
</dbReference>
<evidence type="ECO:0000256" key="3">
    <source>
        <dbReference type="ARBA" id="ARBA00022840"/>
    </source>
</evidence>
<feature type="binding site" evidence="4">
    <location>
        <begin position="17"/>
        <end position="21"/>
    </location>
    <ligand>
        <name>ATP</name>
        <dbReference type="ChEBI" id="CHEBI:30616"/>
    </ligand>
</feature>
<proteinExistence type="inferred from homology"/>
<comment type="cofactor">
    <cofactor evidence="5">
        <name>Mg(2+)</name>
        <dbReference type="ChEBI" id="CHEBI:18420"/>
    </cofactor>
</comment>
<dbReference type="PANTHER" id="PTHR23407">
    <property type="entry name" value="ATPASE INHIBITOR/5-FORMYLTETRAHYDROFOLATE CYCLO-LIGASE"/>
    <property type="match status" value="1"/>
</dbReference>
<dbReference type="OrthoDB" id="9801938at2"/>
<feature type="binding site" evidence="4">
    <location>
        <begin position="142"/>
        <end position="150"/>
    </location>
    <ligand>
        <name>ATP</name>
        <dbReference type="ChEBI" id="CHEBI:30616"/>
    </ligand>
</feature>
<comment type="similarity">
    <text evidence="1 5">Belongs to the 5-formyltetrahydrofolate cyclo-ligase family.</text>
</comment>
<dbReference type="GO" id="GO:0005524">
    <property type="term" value="F:ATP binding"/>
    <property type="evidence" value="ECO:0007669"/>
    <property type="project" value="UniProtKB-KW"/>
</dbReference>
<evidence type="ECO:0000313" key="7">
    <source>
        <dbReference type="Proteomes" id="UP000270342"/>
    </source>
</evidence>
<comment type="catalytic activity">
    <reaction evidence="5">
        <text>(6S)-5-formyl-5,6,7,8-tetrahydrofolate + ATP = (6R)-5,10-methenyltetrahydrofolate + ADP + phosphate</text>
        <dbReference type="Rhea" id="RHEA:10488"/>
        <dbReference type="ChEBI" id="CHEBI:30616"/>
        <dbReference type="ChEBI" id="CHEBI:43474"/>
        <dbReference type="ChEBI" id="CHEBI:57455"/>
        <dbReference type="ChEBI" id="CHEBI:57457"/>
        <dbReference type="ChEBI" id="CHEBI:456216"/>
        <dbReference type="EC" id="6.3.3.2"/>
    </reaction>
</comment>
<gene>
    <name evidence="6" type="ORF">D7S86_01515</name>
</gene>
<dbReference type="InterPro" id="IPR024185">
    <property type="entry name" value="FTHF_cligase-like_sf"/>
</dbReference>
<dbReference type="GO" id="GO:0009396">
    <property type="term" value="P:folic acid-containing compound biosynthetic process"/>
    <property type="evidence" value="ECO:0007669"/>
    <property type="project" value="TreeGrafter"/>
</dbReference>